<gene>
    <name evidence="1" type="ORF">PBRA_007399</name>
</gene>
<dbReference type="Proteomes" id="UP000039324">
    <property type="component" value="Unassembled WGS sequence"/>
</dbReference>
<accession>A0A0G4IXA1</accession>
<sequence length="448" mass="48752">QDRSIASAPLAALLAARLGVDVSLTSNGSSASLPLATDEDLALRHLNLSSRTHLFSLDGGSSIGLFTIQSQLVASSRDASVATTVLLWSRPSSAVVRRRGQFDPQKPRILVDDWTVRFEESFPGSLERFTVDQSDRRLLIVLRDADDATRDLTLLSFDEQWRKQSVSTRKSYKSGAVLAVAVTSSDQIVYALDGDSRQFVSIAIGDSARAPLPALGPAVTPRSEVVRTAGIVSVPFASRPADGNDHVIVAQFYGDRLRQFYTVKSYELDASMSKWTLSRLLSTKEFAAAETAISLPDIQAVSNFVIASSPNTACITSTPFVMTIDSSLAAKPIKIINLDPRLQFTHVALDDDGDLIALADSFNSLVFLARATDRYAPVHWEVQMEFSVPAELSHLRIMSIALLKRGSILVVILEGGVLVSFDLDRQRAEDLTAVLDIHWEIVLGPSGR</sequence>
<protein>
    <submittedName>
        <fullName evidence="1">Uncharacterized protein</fullName>
    </submittedName>
</protein>
<evidence type="ECO:0000313" key="1">
    <source>
        <dbReference type="EMBL" id="CEO99666.1"/>
    </source>
</evidence>
<dbReference type="EMBL" id="CDSF01000092">
    <property type="protein sequence ID" value="CEO99666.1"/>
    <property type="molecule type" value="Genomic_DNA"/>
</dbReference>
<dbReference type="InterPro" id="IPR011047">
    <property type="entry name" value="Quinoprotein_ADH-like_sf"/>
</dbReference>
<keyword evidence="2" id="KW-1185">Reference proteome</keyword>
<name>A0A0G4IXA1_PLABS</name>
<organism evidence="1 2">
    <name type="scientific">Plasmodiophora brassicae</name>
    <name type="common">Clubroot disease agent</name>
    <dbReference type="NCBI Taxonomy" id="37360"/>
    <lineage>
        <taxon>Eukaryota</taxon>
        <taxon>Sar</taxon>
        <taxon>Rhizaria</taxon>
        <taxon>Endomyxa</taxon>
        <taxon>Phytomyxea</taxon>
        <taxon>Plasmodiophorida</taxon>
        <taxon>Plasmodiophoridae</taxon>
        <taxon>Plasmodiophora</taxon>
    </lineage>
</organism>
<dbReference type="AlphaFoldDB" id="A0A0G4IXA1"/>
<reference evidence="1 2" key="1">
    <citation type="submission" date="2015-02" db="EMBL/GenBank/DDBJ databases">
        <authorList>
            <person name="Chooi Y.-H."/>
        </authorList>
    </citation>
    <scope>NUCLEOTIDE SEQUENCE [LARGE SCALE GENOMIC DNA]</scope>
    <source>
        <strain evidence="1">E3</strain>
    </source>
</reference>
<dbReference type="SUPFAM" id="SSF50998">
    <property type="entry name" value="Quinoprotein alcohol dehydrogenase-like"/>
    <property type="match status" value="1"/>
</dbReference>
<proteinExistence type="predicted"/>
<feature type="non-terminal residue" evidence="1">
    <location>
        <position position="1"/>
    </location>
</feature>
<evidence type="ECO:0000313" key="2">
    <source>
        <dbReference type="Proteomes" id="UP000039324"/>
    </source>
</evidence>